<dbReference type="Proteomes" id="UP000030021">
    <property type="component" value="Unassembled WGS sequence"/>
</dbReference>
<evidence type="ECO:0000313" key="1">
    <source>
        <dbReference type="EMBL" id="KGM86217.1"/>
    </source>
</evidence>
<sequence>MKDHKSTQKEAAETRIAEEAFQKRVEQGITGIKTIRKAAKPPLSDYLIIGEYLYFLSLAVPSTKLRKQRIKAENPEMLLLDSALRSNCKRLWEALEGMRDTDLLQALKIADINDYYTTHPVVIIRDYREAKKSA</sequence>
<protein>
    <submittedName>
        <fullName evidence="1">Uncharacterized protein</fullName>
    </submittedName>
</protein>
<dbReference type="AlphaFoldDB" id="A0A0A0HES0"/>
<accession>A0A0A0HES0</accession>
<dbReference type="EMBL" id="AONH01000020">
    <property type="protein sequence ID" value="KGM86217.1"/>
    <property type="molecule type" value="Genomic_DNA"/>
</dbReference>
<dbReference type="PATRIC" id="fig|1288298.3.peg.3789"/>
<comment type="caution">
    <text evidence="1">The sequence shown here is derived from an EMBL/GenBank/DDBJ whole genome shotgun (WGS) entry which is preliminary data.</text>
</comment>
<reference evidence="1 2" key="1">
    <citation type="submission" date="2013-01" db="EMBL/GenBank/DDBJ databases">
        <authorList>
            <person name="Fiebig A."/>
            <person name="Goeker M."/>
            <person name="Klenk H.-P.P."/>
        </authorList>
    </citation>
    <scope>NUCLEOTIDE SEQUENCE [LARGE SCALE GENOMIC DNA]</scope>
    <source>
        <strain evidence="1 2">DSM 17069</strain>
    </source>
</reference>
<proteinExistence type="predicted"/>
<dbReference type="OrthoDB" id="7877347at2"/>
<gene>
    <name evidence="1" type="ORF">rosmuc_03779</name>
</gene>
<dbReference type="RefSeq" id="WP_037275134.1">
    <property type="nucleotide sequence ID" value="NZ_KN293984.1"/>
</dbReference>
<organism evidence="1 2">
    <name type="scientific">Roseovarius mucosus DSM 17069</name>
    <dbReference type="NCBI Taxonomy" id="1288298"/>
    <lineage>
        <taxon>Bacteria</taxon>
        <taxon>Pseudomonadati</taxon>
        <taxon>Pseudomonadota</taxon>
        <taxon>Alphaproteobacteria</taxon>
        <taxon>Rhodobacterales</taxon>
        <taxon>Roseobacteraceae</taxon>
        <taxon>Roseovarius</taxon>
    </lineage>
</organism>
<dbReference type="HOGENOM" id="CLU_1894637_0_0_5"/>
<evidence type="ECO:0000313" key="2">
    <source>
        <dbReference type="Proteomes" id="UP000030021"/>
    </source>
</evidence>
<name>A0A0A0HES0_9RHOB</name>